<feature type="transmembrane region" description="Helical" evidence="7">
    <location>
        <begin position="188"/>
        <end position="207"/>
    </location>
</feature>
<dbReference type="GO" id="GO:0044038">
    <property type="term" value="P:cell wall macromolecule biosynthetic process"/>
    <property type="evidence" value="ECO:0007669"/>
    <property type="project" value="TreeGrafter"/>
</dbReference>
<feature type="transmembrane region" description="Helical" evidence="7">
    <location>
        <begin position="45"/>
        <end position="68"/>
    </location>
</feature>
<dbReference type="PANTHER" id="PTHR22926">
    <property type="entry name" value="PHOSPHO-N-ACETYLMURAMOYL-PENTAPEPTIDE-TRANSFERASE"/>
    <property type="match status" value="1"/>
</dbReference>
<feature type="transmembrane region" description="Helical" evidence="7">
    <location>
        <begin position="157"/>
        <end position="176"/>
    </location>
</feature>
<accession>A0A382Z593</accession>
<evidence type="ECO:0000256" key="7">
    <source>
        <dbReference type="SAM" id="Phobius"/>
    </source>
</evidence>
<comment type="subcellular location">
    <subcellularLocation>
        <location evidence="1">Cell membrane</location>
        <topology evidence="1">Multi-pass membrane protein</topology>
    </subcellularLocation>
</comment>
<keyword evidence="5 7" id="KW-1133">Transmembrane helix</keyword>
<evidence type="ECO:0000313" key="8">
    <source>
        <dbReference type="EMBL" id="SVD90677.1"/>
    </source>
</evidence>
<feature type="transmembrane region" description="Helical" evidence="7">
    <location>
        <begin position="213"/>
        <end position="236"/>
    </location>
</feature>
<protein>
    <recommendedName>
        <fullName evidence="9">Undecaprenyl/decaprenyl-phosphate alpha-N-acetylglucosaminyl 1-phosphate transferase</fullName>
    </recommendedName>
</protein>
<keyword evidence="3" id="KW-0808">Transferase</keyword>
<keyword evidence="6 7" id="KW-0472">Membrane</keyword>
<feature type="non-terminal residue" evidence="8">
    <location>
        <position position="1"/>
    </location>
</feature>
<evidence type="ECO:0000256" key="4">
    <source>
        <dbReference type="ARBA" id="ARBA00022692"/>
    </source>
</evidence>
<evidence type="ECO:0000256" key="2">
    <source>
        <dbReference type="ARBA" id="ARBA00022475"/>
    </source>
</evidence>
<reference evidence="8" key="1">
    <citation type="submission" date="2018-05" db="EMBL/GenBank/DDBJ databases">
        <authorList>
            <person name="Lanie J.A."/>
            <person name="Ng W.-L."/>
            <person name="Kazmierczak K.M."/>
            <person name="Andrzejewski T.M."/>
            <person name="Davidsen T.M."/>
            <person name="Wayne K.J."/>
            <person name="Tettelin H."/>
            <person name="Glass J.I."/>
            <person name="Rusch D."/>
            <person name="Podicherti R."/>
            <person name="Tsui H.-C.T."/>
            <person name="Winkler M.E."/>
        </authorList>
    </citation>
    <scope>NUCLEOTIDE SEQUENCE</scope>
</reference>
<sequence>AIAIGGGVFLTLSVALPYGLPHLRQWTMESNIFWLVDLVRVATDFVHLGADLSLLLLGGLALFLLGLADDWRGLPPLPRFLAQLLIIAAVVGALPTCRLAFFPQAPYLNMGLTILWIGAMTNAFNFLDNMDGLSAGIAAIALVFLAFMALLVRDFALATLCLTLFGAVCGFLLYNLPPATIFMGDAGGLFLGFSVGAVAVILSQAYAQATLFAAHQLAPLLVLTVPVYDFASVNLIRIRNGAKPWIGDKNHISHRLVRL</sequence>
<evidence type="ECO:0000256" key="5">
    <source>
        <dbReference type="ARBA" id="ARBA00022989"/>
    </source>
</evidence>
<dbReference type="GO" id="GO:0071555">
    <property type="term" value="P:cell wall organization"/>
    <property type="evidence" value="ECO:0007669"/>
    <property type="project" value="TreeGrafter"/>
</dbReference>
<dbReference type="GO" id="GO:0016780">
    <property type="term" value="F:phosphotransferase activity, for other substituted phosphate groups"/>
    <property type="evidence" value="ECO:0007669"/>
    <property type="project" value="InterPro"/>
</dbReference>
<evidence type="ECO:0000256" key="6">
    <source>
        <dbReference type="ARBA" id="ARBA00023136"/>
    </source>
</evidence>
<organism evidence="8">
    <name type="scientific">marine metagenome</name>
    <dbReference type="NCBI Taxonomy" id="408172"/>
    <lineage>
        <taxon>unclassified sequences</taxon>
        <taxon>metagenomes</taxon>
        <taxon>ecological metagenomes</taxon>
    </lineage>
</organism>
<feature type="transmembrane region" description="Helical" evidence="7">
    <location>
        <begin position="133"/>
        <end position="151"/>
    </location>
</feature>
<evidence type="ECO:0000256" key="1">
    <source>
        <dbReference type="ARBA" id="ARBA00004651"/>
    </source>
</evidence>
<proteinExistence type="predicted"/>
<dbReference type="AlphaFoldDB" id="A0A382Z593"/>
<keyword evidence="2" id="KW-1003">Cell membrane</keyword>
<dbReference type="Pfam" id="PF00953">
    <property type="entry name" value="Glycos_transf_4"/>
    <property type="match status" value="1"/>
</dbReference>
<feature type="transmembrane region" description="Helical" evidence="7">
    <location>
        <begin position="80"/>
        <end position="101"/>
    </location>
</feature>
<dbReference type="PANTHER" id="PTHR22926:SF3">
    <property type="entry name" value="UNDECAPRENYL-PHOSPHATE ALPHA-N-ACETYLGLUCOSAMINYL 1-PHOSPHATE TRANSFERASE"/>
    <property type="match status" value="1"/>
</dbReference>
<feature type="non-terminal residue" evidence="8">
    <location>
        <position position="259"/>
    </location>
</feature>
<dbReference type="CDD" id="cd06853">
    <property type="entry name" value="GT_WecA_like"/>
    <property type="match status" value="1"/>
</dbReference>
<gene>
    <name evidence="8" type="ORF">METZ01_LOCUS443531</name>
</gene>
<evidence type="ECO:0000256" key="3">
    <source>
        <dbReference type="ARBA" id="ARBA00022679"/>
    </source>
</evidence>
<dbReference type="EMBL" id="UINC01181137">
    <property type="protein sequence ID" value="SVD90677.1"/>
    <property type="molecule type" value="Genomic_DNA"/>
</dbReference>
<evidence type="ECO:0008006" key="9">
    <source>
        <dbReference type="Google" id="ProtNLM"/>
    </source>
</evidence>
<dbReference type="InterPro" id="IPR000715">
    <property type="entry name" value="Glycosyl_transferase_4"/>
</dbReference>
<dbReference type="GO" id="GO:0009103">
    <property type="term" value="P:lipopolysaccharide biosynthetic process"/>
    <property type="evidence" value="ECO:0007669"/>
    <property type="project" value="TreeGrafter"/>
</dbReference>
<keyword evidence="4 7" id="KW-0812">Transmembrane</keyword>
<feature type="transmembrane region" description="Helical" evidence="7">
    <location>
        <begin position="107"/>
        <end position="126"/>
    </location>
</feature>
<name>A0A382Z593_9ZZZZ</name>
<dbReference type="GO" id="GO:0005886">
    <property type="term" value="C:plasma membrane"/>
    <property type="evidence" value="ECO:0007669"/>
    <property type="project" value="UniProtKB-SubCell"/>
</dbReference>